<dbReference type="Proteomes" id="UP000240357">
    <property type="component" value="Unassembled WGS sequence"/>
</dbReference>
<dbReference type="Pfam" id="PF13561">
    <property type="entry name" value="adh_short_C2"/>
    <property type="match status" value="1"/>
</dbReference>
<dbReference type="Gene3D" id="3.40.50.720">
    <property type="entry name" value="NAD(P)-binding Rossmann-like Domain"/>
    <property type="match status" value="1"/>
</dbReference>
<dbReference type="PRINTS" id="PR00080">
    <property type="entry name" value="SDRFAMILY"/>
</dbReference>
<accession>A0A2T2YCG6</accession>
<dbReference type="PRINTS" id="PR00081">
    <property type="entry name" value="GDHRDH"/>
</dbReference>
<evidence type="ECO:0000313" key="3">
    <source>
        <dbReference type="EMBL" id="PSR53193.1"/>
    </source>
</evidence>
<dbReference type="InterPro" id="IPR002347">
    <property type="entry name" value="SDR_fam"/>
</dbReference>
<keyword evidence="2" id="KW-0560">Oxidoreductase</keyword>
<name>A0A2T2YCG6_9BACT</name>
<proteinExistence type="inferred from homology"/>
<dbReference type="GO" id="GO:0016616">
    <property type="term" value="F:oxidoreductase activity, acting on the CH-OH group of donors, NAD or NADP as acceptor"/>
    <property type="evidence" value="ECO:0007669"/>
    <property type="project" value="TreeGrafter"/>
</dbReference>
<sequence length="256" mass="27352">MRRVAFITGGSRGIGLGIASQLAQAGFDIAINGVRPVEAVTDVITDLQQHGGKVIYCQGDVASATDRSRMVQEIKSYFGALHVLVNNAGIAPKERKDILEATEASFTHVLTTNLQGPYFLTQAIANWMIEQSNETPDFSGCIVNVSSVSATVASVNRGEYCIAKAGVSMATQLFAARLGEYNIPVYEVRPGIIKTDMTAGVTEKYDKLIADGLTVQKRWGEALDVGKAVAALALGYFPYSTGQVLMVDGGMTLPRL</sequence>
<gene>
    <name evidence="3" type="ORF">AHMF7605_06450</name>
</gene>
<comment type="caution">
    <text evidence="3">The sequence shown here is derived from an EMBL/GenBank/DDBJ whole genome shotgun (WGS) entry which is preliminary data.</text>
</comment>
<dbReference type="InterPro" id="IPR036291">
    <property type="entry name" value="NAD(P)-bd_dom_sf"/>
</dbReference>
<dbReference type="PANTHER" id="PTHR42760:SF133">
    <property type="entry name" value="3-OXOACYL-[ACYL-CARRIER-PROTEIN] REDUCTASE"/>
    <property type="match status" value="1"/>
</dbReference>
<organism evidence="3 4">
    <name type="scientific">Adhaeribacter arboris</name>
    <dbReference type="NCBI Taxonomy" id="2072846"/>
    <lineage>
        <taxon>Bacteria</taxon>
        <taxon>Pseudomonadati</taxon>
        <taxon>Bacteroidota</taxon>
        <taxon>Cytophagia</taxon>
        <taxon>Cytophagales</taxon>
        <taxon>Hymenobacteraceae</taxon>
        <taxon>Adhaeribacter</taxon>
    </lineage>
</organism>
<dbReference type="SUPFAM" id="SSF51735">
    <property type="entry name" value="NAD(P)-binding Rossmann-fold domains"/>
    <property type="match status" value="1"/>
</dbReference>
<evidence type="ECO:0000313" key="4">
    <source>
        <dbReference type="Proteomes" id="UP000240357"/>
    </source>
</evidence>
<comment type="similarity">
    <text evidence="1">Belongs to the short-chain dehydrogenases/reductases (SDR) family.</text>
</comment>
<dbReference type="PANTHER" id="PTHR42760">
    <property type="entry name" value="SHORT-CHAIN DEHYDROGENASES/REDUCTASES FAMILY MEMBER"/>
    <property type="match status" value="1"/>
</dbReference>
<dbReference type="AlphaFoldDB" id="A0A2T2YCG6"/>
<evidence type="ECO:0000256" key="1">
    <source>
        <dbReference type="ARBA" id="ARBA00006484"/>
    </source>
</evidence>
<dbReference type="RefSeq" id="WP_106927575.1">
    <property type="nucleotide sequence ID" value="NZ_PYFT01000001.1"/>
</dbReference>
<reference evidence="3 4" key="1">
    <citation type="submission" date="2018-03" db="EMBL/GenBank/DDBJ databases">
        <title>Adhaeribacter sp. HMF7605 Genome sequencing and assembly.</title>
        <authorList>
            <person name="Kang H."/>
            <person name="Kang J."/>
            <person name="Cha I."/>
            <person name="Kim H."/>
            <person name="Joh K."/>
        </authorList>
    </citation>
    <scope>NUCLEOTIDE SEQUENCE [LARGE SCALE GENOMIC DNA]</scope>
    <source>
        <strain evidence="3 4">HMF7605</strain>
    </source>
</reference>
<dbReference type="NCBIfam" id="NF009386">
    <property type="entry name" value="PRK12745.1"/>
    <property type="match status" value="1"/>
</dbReference>
<protein>
    <submittedName>
        <fullName evidence="3">3-ketoacyl-ACP reductase</fullName>
    </submittedName>
</protein>
<dbReference type="EMBL" id="PYFT01000001">
    <property type="protein sequence ID" value="PSR53193.1"/>
    <property type="molecule type" value="Genomic_DNA"/>
</dbReference>
<keyword evidence="4" id="KW-1185">Reference proteome</keyword>
<evidence type="ECO:0000256" key="2">
    <source>
        <dbReference type="ARBA" id="ARBA00023002"/>
    </source>
</evidence>
<dbReference type="FunFam" id="3.40.50.720:FF:000173">
    <property type="entry name" value="3-oxoacyl-[acyl-carrier protein] reductase"/>
    <property type="match status" value="1"/>
</dbReference>
<dbReference type="OrthoDB" id="9788235at2"/>